<evidence type="ECO:0000256" key="1">
    <source>
        <dbReference type="SAM" id="Phobius"/>
    </source>
</evidence>
<feature type="transmembrane region" description="Helical" evidence="1">
    <location>
        <begin position="510"/>
        <end position="533"/>
    </location>
</feature>
<dbReference type="GO" id="GO:0005886">
    <property type="term" value="C:plasma membrane"/>
    <property type="evidence" value="ECO:0007669"/>
    <property type="project" value="TreeGrafter"/>
</dbReference>
<feature type="transmembrane region" description="Helical" evidence="1">
    <location>
        <begin position="426"/>
        <end position="445"/>
    </location>
</feature>
<feature type="transmembrane region" description="Helical" evidence="1">
    <location>
        <begin position="1033"/>
        <end position="1059"/>
    </location>
</feature>
<feature type="transmembrane region" description="Helical" evidence="1">
    <location>
        <begin position="928"/>
        <end position="948"/>
    </location>
</feature>
<keyword evidence="1" id="KW-0472">Membrane</keyword>
<dbReference type="EMBL" id="JACHEK010000013">
    <property type="protein sequence ID" value="MBB6147268.1"/>
    <property type="molecule type" value="Genomic_DNA"/>
</dbReference>
<feature type="transmembrane region" description="Helical" evidence="1">
    <location>
        <begin position="904"/>
        <end position="922"/>
    </location>
</feature>
<organism evidence="2 3">
    <name type="scientific">Silvibacterium bohemicum</name>
    <dbReference type="NCBI Taxonomy" id="1577686"/>
    <lineage>
        <taxon>Bacteria</taxon>
        <taxon>Pseudomonadati</taxon>
        <taxon>Acidobacteriota</taxon>
        <taxon>Terriglobia</taxon>
        <taxon>Terriglobales</taxon>
        <taxon>Acidobacteriaceae</taxon>
        <taxon>Silvibacterium</taxon>
    </lineage>
</organism>
<comment type="caution">
    <text evidence="2">The sequence shown here is derived from an EMBL/GenBank/DDBJ whole genome shotgun (WGS) entry which is preliminary data.</text>
</comment>
<feature type="transmembrane region" description="Helical" evidence="1">
    <location>
        <begin position="374"/>
        <end position="393"/>
    </location>
</feature>
<accession>A0A841K9N4</accession>
<dbReference type="PANTHER" id="PTHR32063:SF12">
    <property type="entry name" value="CATION EFFLUX SYSTEM PROTEIN"/>
    <property type="match status" value="1"/>
</dbReference>
<feature type="transmembrane region" description="Helical" evidence="1">
    <location>
        <begin position="399"/>
        <end position="419"/>
    </location>
</feature>
<name>A0A841K9N4_9BACT</name>
<reference evidence="2 3" key="1">
    <citation type="submission" date="2020-08" db="EMBL/GenBank/DDBJ databases">
        <title>Genomic Encyclopedia of Type Strains, Phase IV (KMG-IV): sequencing the most valuable type-strain genomes for metagenomic binning, comparative biology and taxonomic classification.</title>
        <authorList>
            <person name="Goeker M."/>
        </authorList>
    </citation>
    <scope>NUCLEOTIDE SEQUENCE [LARGE SCALE GENOMIC DNA]</scope>
    <source>
        <strain evidence="2 3">DSM 103733</strain>
    </source>
</reference>
<dbReference type="SUPFAM" id="SSF82693">
    <property type="entry name" value="Multidrug efflux transporter AcrB pore domain, PN1, PN2, PC1 and PC2 subdomains"/>
    <property type="match status" value="2"/>
</dbReference>
<dbReference type="Gene3D" id="3.30.2090.10">
    <property type="entry name" value="Multidrug efflux transporter AcrB TolC docking domain, DN and DC subdomains"/>
    <property type="match status" value="2"/>
</dbReference>
<feature type="transmembrane region" description="Helical" evidence="1">
    <location>
        <begin position="564"/>
        <end position="586"/>
    </location>
</feature>
<dbReference type="Proteomes" id="UP000538666">
    <property type="component" value="Unassembled WGS sequence"/>
</dbReference>
<feature type="transmembrane region" description="Helical" evidence="1">
    <location>
        <begin position="960"/>
        <end position="980"/>
    </location>
</feature>
<dbReference type="GO" id="GO:0042910">
    <property type="term" value="F:xenobiotic transmembrane transporter activity"/>
    <property type="evidence" value="ECO:0007669"/>
    <property type="project" value="TreeGrafter"/>
</dbReference>
<proteinExistence type="predicted"/>
<dbReference type="PANTHER" id="PTHR32063">
    <property type="match status" value="1"/>
</dbReference>
<dbReference type="Gene3D" id="3.30.70.1440">
    <property type="entry name" value="Multidrug efflux transporter AcrB pore domain"/>
    <property type="match status" value="1"/>
</dbReference>
<feature type="transmembrane region" description="Helical" evidence="1">
    <location>
        <begin position="12"/>
        <end position="31"/>
    </location>
</feature>
<dbReference type="SUPFAM" id="SSF82866">
    <property type="entry name" value="Multidrug efflux transporter AcrB transmembrane domain"/>
    <property type="match status" value="2"/>
</dbReference>
<dbReference type="Gene3D" id="3.30.70.1320">
    <property type="entry name" value="Multidrug efflux transporter AcrB pore domain like"/>
    <property type="match status" value="2"/>
</dbReference>
<gene>
    <name evidence="2" type="ORF">HNQ77_005262</name>
</gene>
<dbReference type="OrthoDB" id="9757876at2"/>
<feature type="transmembrane region" description="Helical" evidence="1">
    <location>
        <begin position="1000"/>
        <end position="1021"/>
    </location>
</feature>
<protein>
    <submittedName>
        <fullName evidence="2">Cobalt-zinc-cadmium resistance protein CzcA</fullName>
    </submittedName>
</protein>
<keyword evidence="1" id="KW-1133">Transmembrane helix</keyword>
<feature type="transmembrane region" description="Helical" evidence="1">
    <location>
        <begin position="478"/>
        <end position="498"/>
    </location>
</feature>
<dbReference type="Pfam" id="PF00873">
    <property type="entry name" value="ACR_tran"/>
    <property type="match status" value="2"/>
</dbReference>
<evidence type="ECO:0000313" key="2">
    <source>
        <dbReference type="EMBL" id="MBB6147268.1"/>
    </source>
</evidence>
<keyword evidence="1" id="KW-0812">Transmembrane</keyword>
<keyword evidence="3" id="KW-1185">Reference proteome</keyword>
<dbReference type="Gene3D" id="3.30.70.1430">
    <property type="entry name" value="Multidrug efflux transporter AcrB pore domain"/>
    <property type="match status" value="2"/>
</dbReference>
<dbReference type="InterPro" id="IPR027463">
    <property type="entry name" value="AcrB_DN_DC_subdom"/>
</dbReference>
<dbReference type="Gene3D" id="1.20.1640.10">
    <property type="entry name" value="Multidrug efflux transporter AcrB transmembrane domain"/>
    <property type="match status" value="3"/>
</dbReference>
<dbReference type="RefSeq" id="WP_050060233.1">
    <property type="nucleotide sequence ID" value="NZ_JACHEK010000013.1"/>
</dbReference>
<dbReference type="PRINTS" id="PR00702">
    <property type="entry name" value="ACRIFLAVINRP"/>
</dbReference>
<dbReference type="InterPro" id="IPR001036">
    <property type="entry name" value="Acrflvin-R"/>
</dbReference>
<dbReference type="AlphaFoldDB" id="A0A841K9N4"/>
<evidence type="ECO:0000313" key="3">
    <source>
        <dbReference type="Proteomes" id="UP000538666"/>
    </source>
</evidence>
<dbReference type="SUPFAM" id="SSF82714">
    <property type="entry name" value="Multidrug efflux transporter AcrB TolC docking domain, DN and DC subdomains"/>
    <property type="match status" value="2"/>
</dbReference>
<sequence length="1075" mass="118024">MIRGLVDFALNNRWLVLGTSILLFAWGIVSFHNLPVEAYPDVANNYVEVITQWPGRAAEEVEQQVTIPVEIQMAGIPHMEHLRSFSLAGLSDVKMIFDDDSVNDWNREKVLERLSQVTLPGNLQPQIGTDWSPVGQIYWYTVVSTNPQYDNMELKSIEDWTLEKQFKSVPGVVDVSSFGGMTREYQVRIDPNKLVSYGLSIGQVEQQLASNNTNAGGQFIEQGQQQINVREVGLVTSVADIENTVLKTQTGTALRVKDIATVVQGPKIRLGQIGKATHRADGKVLDDDDTVEGIGLLQKGDDSDKVLEGIHAKLQELNGVPPKPADPGGFFKDGHFYKHATPATAAQPGLLPEGVKVVPFLDRSDLLHYTTHTVLHNLTEGIVLVVIILFFFLGNVRGALIVSVTIPFALLFASICLDLRHIPANLLSLGALDFGMVVDGAVVMVENIVRHLSRRTDKQHGTVIEQIREAAHEVQRPVFYAIGIIITAYLPIFTLQAVEGRLFRPMAWTVAFALLGALLFSMVLAPVLSSFLFSNGAKEWHNPLMVWLTNRYRHAATWAIEHRYVTVGVAVLALCLTAFLSFSGVIGSEFLPHLDEGAIWVRGTLAPSAGPTEGVAVMNQARVLLATFPEVTQVVSQVGRPDDGTDTTGFFNTEYFVDLKPKDKWRPVFHEDKDELIAAMDRELEKMPGVIWNFSQPISDNVEEAVSGVKGELAVKLYGDDLKTLESIGDQVVDTMSKVRGVADLGLFRVIGQPNLNYTVDRVAAARFGINVADVQDAIQTAVGGNSVSQVLRGEARYDLVVRYLPEYRNTEEAIGNIRLLSPSGERVSLAQLTTVKTEDGAEEIYREGGQRYVAIKYSVRGRDLGSTVEEAIRHVNSQIKLPPGYKFDWAGEYESQKRSSKRLMLVLPITIILIFVILYTMFKSGKWALLILGNVAMAPLGGMLALLLTHTNFSVSSGVGFLALFGVSVQTGVIMLEYINQLRVRGRSIEESAVEGAVLRLRPIMMTMLVATLGLLPAATSHGIGSDSQRPFAIVIVGGLIAALAINVFLLPTLYVWIAGDGDVLPNPETEFEN</sequence>